<keyword evidence="4 5" id="KW-0472">Membrane</keyword>
<feature type="transmembrane region" description="Helical" evidence="5">
    <location>
        <begin position="67"/>
        <end position="85"/>
    </location>
</feature>
<dbReference type="PRINTS" id="PR00762">
    <property type="entry name" value="CLCHANNEL"/>
</dbReference>
<protein>
    <submittedName>
        <fullName evidence="6">Chloride channel protein</fullName>
    </submittedName>
</protein>
<dbReference type="Gene3D" id="1.10.3080.10">
    <property type="entry name" value="Clc chloride channel"/>
    <property type="match status" value="1"/>
</dbReference>
<feature type="transmembrane region" description="Helical" evidence="5">
    <location>
        <begin position="332"/>
        <end position="352"/>
    </location>
</feature>
<feature type="transmembrane region" description="Helical" evidence="5">
    <location>
        <begin position="390"/>
        <end position="409"/>
    </location>
</feature>
<dbReference type="PANTHER" id="PTHR43427:SF12">
    <property type="entry name" value="CHLORIDE TRANSPORTER"/>
    <property type="match status" value="1"/>
</dbReference>
<evidence type="ECO:0000256" key="4">
    <source>
        <dbReference type="ARBA" id="ARBA00023136"/>
    </source>
</evidence>
<reference evidence="6" key="2">
    <citation type="submission" date="2021-04" db="EMBL/GenBank/DDBJ databases">
        <authorList>
            <person name="Gilroy R."/>
        </authorList>
    </citation>
    <scope>NUCLEOTIDE SEQUENCE</scope>
    <source>
        <strain evidence="6">ChiSxjej3B15-1167</strain>
    </source>
</reference>
<keyword evidence="2 5" id="KW-0812">Transmembrane</keyword>
<evidence type="ECO:0000313" key="6">
    <source>
        <dbReference type="EMBL" id="HIX73205.1"/>
    </source>
</evidence>
<dbReference type="GO" id="GO:0015108">
    <property type="term" value="F:chloride transmembrane transporter activity"/>
    <property type="evidence" value="ECO:0007669"/>
    <property type="project" value="InterPro"/>
</dbReference>
<dbReference type="AlphaFoldDB" id="A0A9D1X873"/>
<comment type="caution">
    <text evidence="6">The sequence shown here is derived from an EMBL/GenBank/DDBJ whole genome shotgun (WGS) entry which is preliminary data.</text>
</comment>
<feature type="transmembrane region" description="Helical" evidence="5">
    <location>
        <begin position="157"/>
        <end position="180"/>
    </location>
</feature>
<sequence length="429" mass="45665">MEKNSVKQENGGRVHKDGVNNHIQEIRLLGMWILLGIAIGIVVGAASTAFSWVLTAVTDFRAEHPEVFFLLPAAGAAIVFLYRKFAQNDGGTNQVLATIQARDDVLFRSAPLIFISTALTHLAGGSAGREGAAIQLGGSIGNQIGKWIRLDDADRHMIVMCGMSAAFAALFGTPMAAAIFSLEVTSVGVMYYAALMPCVIASLVASHLAGMLGVQAEAFRVMDIPEITVLTCAKMLAVAISCAAISMVFCMALQGVGKLYEKWLKNPYVRAAAAGCLVIVITEALQTDVYMGAGAGLIQKAVEQGQADYFSFFWKILLTAITMKAGFKGGEIVPAFCVGATFGCVAGQILGISPSFCAAAGMISVFCGVTNCPITSVLIAFEMFGFEGETFYLAAVAVSYAFSGHYSLYKEQRIVYSKYKAVYVNDRTK</sequence>
<evidence type="ECO:0000256" key="3">
    <source>
        <dbReference type="ARBA" id="ARBA00022989"/>
    </source>
</evidence>
<feature type="transmembrane region" description="Helical" evidence="5">
    <location>
        <begin position="359"/>
        <end position="384"/>
    </location>
</feature>
<dbReference type="InterPro" id="IPR014743">
    <property type="entry name" value="Cl-channel_core"/>
</dbReference>
<dbReference type="SUPFAM" id="SSF81340">
    <property type="entry name" value="Clc chloride channel"/>
    <property type="match status" value="1"/>
</dbReference>
<dbReference type="Proteomes" id="UP000886805">
    <property type="component" value="Unassembled WGS sequence"/>
</dbReference>
<comment type="subcellular location">
    <subcellularLocation>
        <location evidence="1">Membrane</location>
        <topology evidence="1">Multi-pass membrane protein</topology>
    </subcellularLocation>
</comment>
<evidence type="ECO:0000313" key="7">
    <source>
        <dbReference type="Proteomes" id="UP000886805"/>
    </source>
</evidence>
<evidence type="ECO:0000256" key="1">
    <source>
        <dbReference type="ARBA" id="ARBA00004141"/>
    </source>
</evidence>
<evidence type="ECO:0000256" key="5">
    <source>
        <dbReference type="SAM" id="Phobius"/>
    </source>
</evidence>
<evidence type="ECO:0000256" key="2">
    <source>
        <dbReference type="ARBA" id="ARBA00022692"/>
    </source>
</evidence>
<dbReference type="PANTHER" id="PTHR43427">
    <property type="entry name" value="CHLORIDE CHANNEL PROTEIN CLC-E"/>
    <property type="match status" value="1"/>
</dbReference>
<dbReference type="InterPro" id="IPR001807">
    <property type="entry name" value="ClC"/>
</dbReference>
<dbReference type="Pfam" id="PF00654">
    <property type="entry name" value="Voltage_CLC"/>
    <property type="match status" value="1"/>
</dbReference>
<accession>A0A9D1X873</accession>
<proteinExistence type="predicted"/>
<feature type="transmembrane region" description="Helical" evidence="5">
    <location>
        <begin position="235"/>
        <end position="256"/>
    </location>
</feature>
<dbReference type="InterPro" id="IPR050368">
    <property type="entry name" value="ClC-type_chloride_channel"/>
</dbReference>
<feature type="transmembrane region" description="Helical" evidence="5">
    <location>
        <begin position="192"/>
        <end position="214"/>
    </location>
</feature>
<organism evidence="6 7">
    <name type="scientific">Candidatus Anaerobutyricum stercoripullorum</name>
    <dbReference type="NCBI Taxonomy" id="2838456"/>
    <lineage>
        <taxon>Bacteria</taxon>
        <taxon>Bacillati</taxon>
        <taxon>Bacillota</taxon>
        <taxon>Clostridia</taxon>
        <taxon>Lachnospirales</taxon>
        <taxon>Lachnospiraceae</taxon>
        <taxon>Anaerobutyricum</taxon>
    </lineage>
</organism>
<reference evidence="6" key="1">
    <citation type="journal article" date="2021" name="PeerJ">
        <title>Extensive microbial diversity within the chicken gut microbiome revealed by metagenomics and culture.</title>
        <authorList>
            <person name="Gilroy R."/>
            <person name="Ravi A."/>
            <person name="Getino M."/>
            <person name="Pursley I."/>
            <person name="Horton D.L."/>
            <person name="Alikhan N.F."/>
            <person name="Baker D."/>
            <person name="Gharbi K."/>
            <person name="Hall N."/>
            <person name="Watson M."/>
            <person name="Adriaenssens E.M."/>
            <person name="Foster-Nyarko E."/>
            <person name="Jarju S."/>
            <person name="Secka A."/>
            <person name="Antonio M."/>
            <person name="Oren A."/>
            <person name="Chaudhuri R.R."/>
            <person name="La Ragione R."/>
            <person name="Hildebrand F."/>
            <person name="Pallen M.J."/>
        </authorList>
    </citation>
    <scope>NUCLEOTIDE SEQUENCE</scope>
    <source>
        <strain evidence="6">ChiSxjej3B15-1167</strain>
    </source>
</reference>
<name>A0A9D1X873_9FIRM</name>
<keyword evidence="3 5" id="KW-1133">Transmembrane helix</keyword>
<dbReference type="EMBL" id="DXEQ01000282">
    <property type="protein sequence ID" value="HIX73205.1"/>
    <property type="molecule type" value="Genomic_DNA"/>
</dbReference>
<gene>
    <name evidence="6" type="ORF">H9849_09310</name>
</gene>
<feature type="transmembrane region" description="Helical" evidence="5">
    <location>
        <begin position="32"/>
        <end position="55"/>
    </location>
</feature>
<dbReference type="GO" id="GO:0016020">
    <property type="term" value="C:membrane"/>
    <property type="evidence" value="ECO:0007669"/>
    <property type="project" value="UniProtKB-SubCell"/>
</dbReference>